<dbReference type="EMBL" id="CP036434">
    <property type="protein sequence ID" value="QDV05224.1"/>
    <property type="molecule type" value="Genomic_DNA"/>
</dbReference>
<name>A0A518EMA3_9BACT</name>
<dbReference type="Pfam" id="PF14559">
    <property type="entry name" value="TPR_19"/>
    <property type="match status" value="1"/>
</dbReference>
<keyword evidence="4" id="KW-0732">Signal</keyword>
<keyword evidence="2" id="KW-0802">TPR repeat</keyword>
<feature type="chain" id="PRO_5022147249" evidence="4">
    <location>
        <begin position="31"/>
        <end position="547"/>
    </location>
</feature>
<reference evidence="5 6" key="1">
    <citation type="submission" date="2019-02" db="EMBL/GenBank/DDBJ databases">
        <title>Deep-cultivation of Planctomycetes and their phenomic and genomic characterization uncovers novel biology.</title>
        <authorList>
            <person name="Wiegand S."/>
            <person name="Jogler M."/>
            <person name="Boedeker C."/>
            <person name="Pinto D."/>
            <person name="Vollmers J."/>
            <person name="Rivas-Marin E."/>
            <person name="Kohn T."/>
            <person name="Peeters S.H."/>
            <person name="Heuer A."/>
            <person name="Rast P."/>
            <person name="Oberbeckmann S."/>
            <person name="Bunk B."/>
            <person name="Jeske O."/>
            <person name="Meyerdierks A."/>
            <person name="Storesund J.E."/>
            <person name="Kallscheuer N."/>
            <person name="Luecker S."/>
            <person name="Lage O.M."/>
            <person name="Pohl T."/>
            <person name="Merkel B.J."/>
            <person name="Hornburger P."/>
            <person name="Mueller R.-W."/>
            <person name="Bruemmer F."/>
            <person name="Labrenz M."/>
            <person name="Spormann A.M."/>
            <person name="Op den Camp H."/>
            <person name="Overmann J."/>
            <person name="Amann R."/>
            <person name="Jetten M.S.M."/>
            <person name="Mascher T."/>
            <person name="Medema M.H."/>
            <person name="Devos D.P."/>
            <person name="Kaster A.-K."/>
            <person name="Ovreas L."/>
            <person name="Rohde M."/>
            <person name="Galperin M.Y."/>
            <person name="Jogler C."/>
        </authorList>
    </citation>
    <scope>NUCLEOTIDE SEQUENCE [LARGE SCALE GENOMIC DNA]</scope>
    <source>
        <strain evidence="5 6">Poly30</strain>
    </source>
</reference>
<evidence type="ECO:0000256" key="3">
    <source>
        <dbReference type="SAM" id="MobiDB-lite"/>
    </source>
</evidence>
<evidence type="ECO:0000313" key="6">
    <source>
        <dbReference type="Proteomes" id="UP000320390"/>
    </source>
</evidence>
<proteinExistence type="predicted"/>
<organism evidence="5 6">
    <name type="scientific">Saltatorellus ferox</name>
    <dbReference type="NCBI Taxonomy" id="2528018"/>
    <lineage>
        <taxon>Bacteria</taxon>
        <taxon>Pseudomonadati</taxon>
        <taxon>Planctomycetota</taxon>
        <taxon>Planctomycetia</taxon>
        <taxon>Planctomycetia incertae sedis</taxon>
        <taxon>Saltatorellus</taxon>
    </lineage>
</organism>
<gene>
    <name evidence="5" type="ORF">Poly30_07200</name>
</gene>
<evidence type="ECO:0000256" key="4">
    <source>
        <dbReference type="SAM" id="SignalP"/>
    </source>
</evidence>
<feature type="region of interest" description="Disordered" evidence="3">
    <location>
        <begin position="58"/>
        <end position="82"/>
    </location>
</feature>
<dbReference type="PANTHER" id="PTHR44943">
    <property type="entry name" value="CELLULOSE SYNTHASE OPERON PROTEIN C"/>
    <property type="match status" value="1"/>
</dbReference>
<dbReference type="SUPFAM" id="SSF48452">
    <property type="entry name" value="TPR-like"/>
    <property type="match status" value="2"/>
</dbReference>
<dbReference type="AlphaFoldDB" id="A0A518EMA3"/>
<dbReference type="OrthoDB" id="249504at2"/>
<dbReference type="SMART" id="SM00028">
    <property type="entry name" value="TPR"/>
    <property type="match status" value="6"/>
</dbReference>
<dbReference type="Pfam" id="PF13432">
    <property type="entry name" value="TPR_16"/>
    <property type="match status" value="1"/>
</dbReference>
<evidence type="ECO:0000256" key="1">
    <source>
        <dbReference type="ARBA" id="ARBA00022737"/>
    </source>
</evidence>
<evidence type="ECO:0000256" key="2">
    <source>
        <dbReference type="ARBA" id="ARBA00022803"/>
    </source>
</evidence>
<dbReference type="InterPro" id="IPR051685">
    <property type="entry name" value="Ycf3/AcsC/BcsC/TPR_MFPF"/>
</dbReference>
<dbReference type="PANTHER" id="PTHR44943:SF5">
    <property type="entry name" value="BLL7697 PROTEIN"/>
    <property type="match status" value="1"/>
</dbReference>
<keyword evidence="1" id="KW-0677">Repeat</keyword>
<dbReference type="PROSITE" id="PS51257">
    <property type="entry name" value="PROKAR_LIPOPROTEIN"/>
    <property type="match status" value="1"/>
</dbReference>
<dbReference type="InterPro" id="IPR011990">
    <property type="entry name" value="TPR-like_helical_dom_sf"/>
</dbReference>
<dbReference type="Gene3D" id="1.25.40.10">
    <property type="entry name" value="Tetratricopeptide repeat domain"/>
    <property type="match status" value="3"/>
</dbReference>
<feature type="signal peptide" evidence="4">
    <location>
        <begin position="1"/>
        <end position="30"/>
    </location>
</feature>
<protein>
    <submittedName>
        <fullName evidence="5">Tetratricopeptide repeat protein</fullName>
    </submittedName>
</protein>
<evidence type="ECO:0000313" key="5">
    <source>
        <dbReference type="EMBL" id="QDV05224.1"/>
    </source>
</evidence>
<dbReference type="Pfam" id="PF13181">
    <property type="entry name" value="TPR_8"/>
    <property type="match status" value="2"/>
</dbReference>
<sequence precursor="true">MTPMSNRTLNKKTSLAVACWMSLAASCAQTAHHVEAVAVSSAGTNAATLDWPAEVEAAASESSVASDTSEASEASEASAPRAQTVALMTAEPAAGQLRTQSENAGILDTAYFKTPEFKRRFANSFLSVSDVEPGVTPEEAEELQEIIELIQQEGKRERALTKLQGAINDTSSANYPYLIGQIHQGEERYDLALEAYLDAVDRTPTFRRAWQQIALLYYRRALDVDNENPSADYTECARAFARAISLGLVDETSYGMMAASLLNSDHVLAAETAFRMAIMMGPGEKQWTMGLAQCYFRSKRYAEAVGLLDDMIADDPDNATLWMFQGNAYLGLDQPRKAARDFQVVDQLGGGTGASTNILADIYANDGLFAEAVPVYLKALELDEAALPDRAIRAAKMMTGRGDVESAKTLLAGVESHFGDELPDETATEVLKLRAKIAVREGRGEDEIEVLRQIVDRNPLDGDGLILLADALSRNDKIDEALQMLETAASIESFEAEAKLQHARVLVQQKRFAEAIPLLKSSLQLNDKESVQQYLESVEKAARTAAK</sequence>
<feature type="compositionally biased region" description="Low complexity" evidence="3">
    <location>
        <begin position="58"/>
        <end position="79"/>
    </location>
</feature>
<dbReference type="InterPro" id="IPR019734">
    <property type="entry name" value="TPR_rpt"/>
</dbReference>
<keyword evidence="6" id="KW-1185">Reference proteome</keyword>
<accession>A0A518EMA3</accession>
<dbReference type="Proteomes" id="UP000320390">
    <property type="component" value="Chromosome"/>
</dbReference>